<proteinExistence type="predicted"/>
<dbReference type="AlphaFoldDB" id="A0A1I7V226"/>
<feature type="transmembrane region" description="Helical" evidence="1">
    <location>
        <begin position="143"/>
        <end position="168"/>
    </location>
</feature>
<accession>A0A1I7V226</accession>
<dbReference type="WBParaSite" id="Csp11.Scaffold630.g21616.t1">
    <property type="protein sequence ID" value="Csp11.Scaffold630.g21616.t1"/>
    <property type="gene ID" value="Csp11.Scaffold630.g21616"/>
</dbReference>
<keyword evidence="2" id="KW-1185">Reference proteome</keyword>
<keyword evidence="1" id="KW-1133">Transmembrane helix</keyword>
<protein>
    <submittedName>
        <fullName evidence="3">G_PROTEIN_RECEP_F1_2 domain-containing protein</fullName>
    </submittedName>
</protein>
<dbReference type="eggNOG" id="ENOG502T3H4">
    <property type="taxonomic scope" value="Eukaryota"/>
</dbReference>
<feature type="transmembrane region" description="Helical" evidence="1">
    <location>
        <begin position="29"/>
        <end position="49"/>
    </location>
</feature>
<name>A0A1I7V226_9PELO</name>
<evidence type="ECO:0000313" key="2">
    <source>
        <dbReference type="Proteomes" id="UP000095282"/>
    </source>
</evidence>
<organism evidence="2 3">
    <name type="scientific">Caenorhabditis tropicalis</name>
    <dbReference type="NCBI Taxonomy" id="1561998"/>
    <lineage>
        <taxon>Eukaryota</taxon>
        <taxon>Metazoa</taxon>
        <taxon>Ecdysozoa</taxon>
        <taxon>Nematoda</taxon>
        <taxon>Chromadorea</taxon>
        <taxon>Rhabditida</taxon>
        <taxon>Rhabditina</taxon>
        <taxon>Rhabditomorpha</taxon>
        <taxon>Rhabditoidea</taxon>
        <taxon>Rhabditidae</taxon>
        <taxon>Peloderinae</taxon>
        <taxon>Caenorhabditis</taxon>
    </lineage>
</organism>
<keyword evidence="1" id="KW-0812">Transmembrane</keyword>
<sequence length="258" mass="30285">MDLSLVMHGTIVDTANGTLSHRAAYSMMFAMKLSFDVMSNISFLLLILYRHFKERNPGAKDLHSPIFKQLFIFTTFIVILNAVSLAIRLLWQVGILGDYGSMVALAVVVFVLFYTHSIFFSSIILFSFLAAIQRIVILHWSKYKYLVTGFYLNWLILLVWGITLHYNYVVEYKCNNRPGVEEFICEKLVYKIIYIFYQFLFIAINLLTIWCYWHIKRVISRLTINSERPTIFYHFVPLFTFQNFHINVTLEFDSRSGS</sequence>
<dbReference type="Proteomes" id="UP000095282">
    <property type="component" value="Unplaced"/>
</dbReference>
<feature type="transmembrane region" description="Helical" evidence="1">
    <location>
        <begin position="188"/>
        <end position="213"/>
    </location>
</feature>
<evidence type="ECO:0000313" key="3">
    <source>
        <dbReference type="WBParaSite" id="Csp11.Scaffold630.g21616.t1"/>
    </source>
</evidence>
<feature type="transmembrane region" description="Helical" evidence="1">
    <location>
        <begin position="103"/>
        <end position="131"/>
    </location>
</feature>
<feature type="transmembrane region" description="Helical" evidence="1">
    <location>
        <begin position="70"/>
        <end position="91"/>
    </location>
</feature>
<evidence type="ECO:0000256" key="1">
    <source>
        <dbReference type="SAM" id="Phobius"/>
    </source>
</evidence>
<reference evidence="3" key="1">
    <citation type="submission" date="2016-11" db="UniProtKB">
        <authorList>
            <consortium name="WormBaseParasite"/>
        </authorList>
    </citation>
    <scope>IDENTIFICATION</scope>
</reference>
<keyword evidence="1" id="KW-0472">Membrane</keyword>